<organism evidence="2 3">
    <name type="scientific">Archangium minus</name>
    <dbReference type="NCBI Taxonomy" id="83450"/>
    <lineage>
        <taxon>Bacteria</taxon>
        <taxon>Pseudomonadati</taxon>
        <taxon>Myxococcota</taxon>
        <taxon>Myxococcia</taxon>
        <taxon>Myxococcales</taxon>
        <taxon>Cystobacterineae</taxon>
        <taxon>Archangiaceae</taxon>
        <taxon>Archangium</taxon>
    </lineage>
</organism>
<protein>
    <recommendedName>
        <fullName evidence="4">Lipoprotein</fullName>
    </recommendedName>
</protein>
<reference evidence="2 3" key="1">
    <citation type="submission" date="2019-08" db="EMBL/GenBank/DDBJ databases">
        <title>Archangium and Cystobacter genomes.</title>
        <authorList>
            <person name="Chen I.-C.K."/>
            <person name="Wielgoss S."/>
        </authorList>
    </citation>
    <scope>NUCLEOTIDE SEQUENCE [LARGE SCALE GENOMIC DNA]</scope>
    <source>
        <strain evidence="2 3">Cbm 6</strain>
    </source>
</reference>
<keyword evidence="3" id="KW-1185">Reference proteome</keyword>
<gene>
    <name evidence="2" type="ORF">F0U60_53850</name>
</gene>
<feature type="signal peptide" evidence="1">
    <location>
        <begin position="1"/>
        <end position="23"/>
    </location>
</feature>
<dbReference type="EMBL" id="CP043494">
    <property type="protein sequence ID" value="WNG52016.1"/>
    <property type="molecule type" value="Genomic_DNA"/>
</dbReference>
<evidence type="ECO:0000313" key="2">
    <source>
        <dbReference type="EMBL" id="WNG52016.1"/>
    </source>
</evidence>
<proteinExistence type="predicted"/>
<dbReference type="Proteomes" id="UP001611383">
    <property type="component" value="Chromosome"/>
</dbReference>
<evidence type="ECO:0000313" key="3">
    <source>
        <dbReference type="Proteomes" id="UP001611383"/>
    </source>
</evidence>
<accession>A0ABY9X9D9</accession>
<dbReference type="RefSeq" id="WP_395812321.1">
    <property type="nucleotide sequence ID" value="NZ_CP043494.1"/>
</dbReference>
<name>A0ABY9X9D9_9BACT</name>
<evidence type="ECO:0008006" key="4">
    <source>
        <dbReference type="Google" id="ProtNLM"/>
    </source>
</evidence>
<keyword evidence="1" id="KW-0732">Signal</keyword>
<feature type="chain" id="PRO_5046330856" description="Lipoprotein" evidence="1">
    <location>
        <begin position="24"/>
        <end position="146"/>
    </location>
</feature>
<sequence length="146" mass="16094">MNKKLISGLSSLLLLGTSTPSFGEEWTGDGQPFKYISSCELDLDKNGLPDMVILAETIQGRELIAILKEKKGLKAFSIWTGPASNGMHLRCEFAQFKIKEAPTASADEPGKVHKTNGAVIHLFKPESSQRSFYWDKSQFKEVSTGD</sequence>
<evidence type="ECO:0000256" key="1">
    <source>
        <dbReference type="SAM" id="SignalP"/>
    </source>
</evidence>